<evidence type="ECO:0000256" key="2">
    <source>
        <dbReference type="SAM" id="MobiDB-lite"/>
    </source>
</evidence>
<keyword evidence="1" id="KW-0175">Coiled coil</keyword>
<protein>
    <recommendedName>
        <fullName evidence="3">At4g15545-like C-terminal domain-containing protein</fullName>
    </recommendedName>
</protein>
<comment type="caution">
    <text evidence="4">The sequence shown here is derived from an EMBL/GenBank/DDBJ whole genome shotgun (WGS) entry which is preliminary data.</text>
</comment>
<dbReference type="PANTHER" id="PTHR47383:SF3">
    <property type="entry name" value="WAT1-RELATED PROTEIN"/>
    <property type="match status" value="1"/>
</dbReference>
<dbReference type="EMBL" id="SWLB01000007">
    <property type="protein sequence ID" value="KAF3336956.1"/>
    <property type="molecule type" value="Genomic_DNA"/>
</dbReference>
<feature type="domain" description="At4g15545-like C-terminal" evidence="3">
    <location>
        <begin position="275"/>
        <end position="340"/>
    </location>
</feature>
<dbReference type="Proteomes" id="UP000623129">
    <property type="component" value="Unassembled WGS sequence"/>
</dbReference>
<feature type="region of interest" description="Disordered" evidence="2">
    <location>
        <begin position="250"/>
        <end position="272"/>
    </location>
</feature>
<dbReference type="PANTHER" id="PTHR47383">
    <property type="entry name" value="OS03G0659800 PROTEIN"/>
    <property type="match status" value="1"/>
</dbReference>
<name>A0A833VFM9_9POAL</name>
<dbReference type="InterPro" id="IPR058935">
    <property type="entry name" value="At4g15545-like_C"/>
</dbReference>
<evidence type="ECO:0000313" key="5">
    <source>
        <dbReference type="Proteomes" id="UP000623129"/>
    </source>
</evidence>
<proteinExistence type="predicted"/>
<reference evidence="4" key="1">
    <citation type="submission" date="2020-01" db="EMBL/GenBank/DDBJ databases">
        <title>Genome sequence of Kobresia littledalei, the first chromosome-level genome in the family Cyperaceae.</title>
        <authorList>
            <person name="Qu G."/>
        </authorList>
    </citation>
    <scope>NUCLEOTIDE SEQUENCE</scope>
    <source>
        <strain evidence="4">C.B.Clarke</strain>
        <tissue evidence="4">Leaf</tissue>
    </source>
</reference>
<dbReference type="OrthoDB" id="5599468at2759"/>
<gene>
    <name evidence="4" type="ORF">FCM35_KLT19542</name>
</gene>
<organism evidence="4 5">
    <name type="scientific">Carex littledalei</name>
    <dbReference type="NCBI Taxonomy" id="544730"/>
    <lineage>
        <taxon>Eukaryota</taxon>
        <taxon>Viridiplantae</taxon>
        <taxon>Streptophyta</taxon>
        <taxon>Embryophyta</taxon>
        <taxon>Tracheophyta</taxon>
        <taxon>Spermatophyta</taxon>
        <taxon>Magnoliopsida</taxon>
        <taxon>Liliopsida</taxon>
        <taxon>Poales</taxon>
        <taxon>Cyperaceae</taxon>
        <taxon>Cyperoideae</taxon>
        <taxon>Cariceae</taxon>
        <taxon>Carex</taxon>
        <taxon>Carex subgen. Euthyceras</taxon>
    </lineage>
</organism>
<sequence>MSEQGEGEVEQPQLDFGLPESVLEVLPSDPFEQLDVARKITSIALATRVARLESEAAWLRATLAEKDDLVAELRVQLETLDASLSDMSSQLARVEEEKENLVNENVSLSNTVKKLNRDVSKFEDFKKTFMKSLQEEDETPHVGPPRARVTESLDEDLGLSALKISSAKSQSSEGASSVTVGSNYVEAEVLKVSRSLGPLASQGATPRMTPPDSPTRVSASGSPTRTFRSSSPRRHSIAVTRNMYDDRSSLYSSLPSHHSSMTSPFDTANQTGRTRVDGKEFFRQVRSRLSYEQFSAFLANVKELNAHKQTREETLRKADEIFGQDNKDLYTIFEGLISRNLH</sequence>
<feature type="compositionally biased region" description="Low complexity" evidence="2">
    <location>
        <begin position="220"/>
        <end position="230"/>
    </location>
</feature>
<dbReference type="InterPro" id="IPR058936">
    <property type="entry name" value="At4g15545-like"/>
</dbReference>
<dbReference type="Pfam" id="PF25972">
    <property type="entry name" value="At4g15545_C"/>
    <property type="match status" value="1"/>
</dbReference>
<evidence type="ECO:0000256" key="1">
    <source>
        <dbReference type="SAM" id="Coils"/>
    </source>
</evidence>
<evidence type="ECO:0000259" key="3">
    <source>
        <dbReference type="Pfam" id="PF25972"/>
    </source>
</evidence>
<keyword evidence="5" id="KW-1185">Reference proteome</keyword>
<dbReference type="AlphaFoldDB" id="A0A833VFM9"/>
<feature type="coiled-coil region" evidence="1">
    <location>
        <begin position="70"/>
        <end position="118"/>
    </location>
</feature>
<evidence type="ECO:0000313" key="4">
    <source>
        <dbReference type="EMBL" id="KAF3336956.1"/>
    </source>
</evidence>
<feature type="compositionally biased region" description="Low complexity" evidence="2">
    <location>
        <begin position="250"/>
        <end position="264"/>
    </location>
</feature>
<accession>A0A833VFM9</accession>
<feature type="region of interest" description="Disordered" evidence="2">
    <location>
        <begin position="197"/>
        <end position="234"/>
    </location>
</feature>